<comment type="caution">
    <text evidence="2">The sequence shown here is derived from an EMBL/GenBank/DDBJ whole genome shotgun (WGS) entry which is preliminary data.</text>
</comment>
<accession>A0AAQ4D1Q3</accession>
<sequence>MLGFKLALFLALAVGSHAVPSFEDFLYSLNTTQKLWMYQRNYTVPTKEGAANHECLFATKVYLNSTDYEFAQNFTEGPIK</sequence>
<gene>
    <name evidence="2" type="ORF">V5799_000905</name>
</gene>
<keyword evidence="3" id="KW-1185">Reference proteome</keyword>
<feature type="chain" id="PRO_5042857732" description="Lipocalin" evidence="1">
    <location>
        <begin position="19"/>
        <end position="80"/>
    </location>
</feature>
<proteinExistence type="predicted"/>
<dbReference type="Proteomes" id="UP001321473">
    <property type="component" value="Unassembled WGS sequence"/>
</dbReference>
<evidence type="ECO:0008006" key="4">
    <source>
        <dbReference type="Google" id="ProtNLM"/>
    </source>
</evidence>
<feature type="signal peptide" evidence="1">
    <location>
        <begin position="1"/>
        <end position="18"/>
    </location>
</feature>
<dbReference type="EMBL" id="JARKHS020036281">
    <property type="protein sequence ID" value="KAK8756393.1"/>
    <property type="molecule type" value="Genomic_DNA"/>
</dbReference>
<protein>
    <recommendedName>
        <fullName evidence="4">Lipocalin</fullName>
    </recommendedName>
</protein>
<evidence type="ECO:0000313" key="2">
    <source>
        <dbReference type="EMBL" id="KAK8756393.1"/>
    </source>
</evidence>
<evidence type="ECO:0000256" key="1">
    <source>
        <dbReference type="SAM" id="SignalP"/>
    </source>
</evidence>
<dbReference type="AlphaFoldDB" id="A0AAQ4D1Q3"/>
<organism evidence="2 3">
    <name type="scientific">Amblyomma americanum</name>
    <name type="common">Lone star tick</name>
    <dbReference type="NCBI Taxonomy" id="6943"/>
    <lineage>
        <taxon>Eukaryota</taxon>
        <taxon>Metazoa</taxon>
        <taxon>Ecdysozoa</taxon>
        <taxon>Arthropoda</taxon>
        <taxon>Chelicerata</taxon>
        <taxon>Arachnida</taxon>
        <taxon>Acari</taxon>
        <taxon>Parasitiformes</taxon>
        <taxon>Ixodida</taxon>
        <taxon>Ixodoidea</taxon>
        <taxon>Ixodidae</taxon>
        <taxon>Amblyomminae</taxon>
        <taxon>Amblyomma</taxon>
    </lineage>
</organism>
<evidence type="ECO:0000313" key="3">
    <source>
        <dbReference type="Proteomes" id="UP001321473"/>
    </source>
</evidence>
<keyword evidence="1" id="KW-0732">Signal</keyword>
<reference evidence="2 3" key="1">
    <citation type="journal article" date="2023" name="Arcadia Sci">
        <title>De novo assembly of a long-read Amblyomma americanum tick genome.</title>
        <authorList>
            <person name="Chou S."/>
            <person name="Poskanzer K.E."/>
            <person name="Rollins M."/>
            <person name="Thuy-Boun P.S."/>
        </authorList>
    </citation>
    <scope>NUCLEOTIDE SEQUENCE [LARGE SCALE GENOMIC DNA]</scope>
    <source>
        <strain evidence="2">F_SG_1</strain>
        <tissue evidence="2">Salivary glands</tissue>
    </source>
</reference>
<name>A0AAQ4D1Q3_AMBAM</name>